<evidence type="ECO:0000259" key="1">
    <source>
        <dbReference type="Pfam" id="PF01872"/>
    </source>
</evidence>
<accession>A0ABV5ZT78</accession>
<gene>
    <name evidence="2" type="ORF">ACFFQA_09075</name>
</gene>
<evidence type="ECO:0000313" key="3">
    <source>
        <dbReference type="Proteomes" id="UP001589693"/>
    </source>
</evidence>
<name>A0ABV5ZT78_9PSEU</name>
<dbReference type="Gene3D" id="3.40.430.10">
    <property type="entry name" value="Dihydrofolate Reductase, subunit A"/>
    <property type="match status" value="1"/>
</dbReference>
<dbReference type="InterPro" id="IPR002734">
    <property type="entry name" value="RibDG_C"/>
</dbReference>
<dbReference type="InterPro" id="IPR050765">
    <property type="entry name" value="Riboflavin_Biosynth_HTPR"/>
</dbReference>
<dbReference type="InterPro" id="IPR024072">
    <property type="entry name" value="DHFR-like_dom_sf"/>
</dbReference>
<dbReference type="EMBL" id="JBHLZU010000007">
    <property type="protein sequence ID" value="MFB9904091.1"/>
    <property type="molecule type" value="Genomic_DNA"/>
</dbReference>
<sequence>MRKLTYYIATTLDGFISGPDGSIDFFPMEGDHIQAIVEEFPETIPGHLRPHLGMAADTPNRTFDTVVMGRGTYDPALTVGVTSPYPHLRQVVFSRSLAPRNDVEVVAGDPVAKIRELKQEDGLGIWLCGGGNLAAQLREEIDELVLKVNPVICGSGTPLFAGGFHPGAFTLTGLRQFGSGVVKMRYATPR</sequence>
<comment type="caution">
    <text evidence="2">The sequence shown here is derived from an EMBL/GenBank/DDBJ whole genome shotgun (WGS) entry which is preliminary data.</text>
</comment>
<evidence type="ECO:0000313" key="2">
    <source>
        <dbReference type="EMBL" id="MFB9904091.1"/>
    </source>
</evidence>
<dbReference type="SUPFAM" id="SSF53597">
    <property type="entry name" value="Dihydrofolate reductase-like"/>
    <property type="match status" value="1"/>
</dbReference>
<feature type="domain" description="Bacterial bifunctional deaminase-reductase C-terminal" evidence="1">
    <location>
        <begin position="2"/>
        <end position="182"/>
    </location>
</feature>
<dbReference type="PANTHER" id="PTHR38011">
    <property type="entry name" value="DIHYDROFOLATE REDUCTASE FAMILY PROTEIN (AFU_ORTHOLOGUE AFUA_8G06820)"/>
    <property type="match status" value="1"/>
</dbReference>
<organism evidence="2 3">
    <name type="scientific">Allokutzneria oryzae</name>
    <dbReference type="NCBI Taxonomy" id="1378989"/>
    <lineage>
        <taxon>Bacteria</taxon>
        <taxon>Bacillati</taxon>
        <taxon>Actinomycetota</taxon>
        <taxon>Actinomycetes</taxon>
        <taxon>Pseudonocardiales</taxon>
        <taxon>Pseudonocardiaceae</taxon>
        <taxon>Allokutzneria</taxon>
    </lineage>
</organism>
<proteinExistence type="predicted"/>
<dbReference type="PANTHER" id="PTHR38011:SF11">
    <property type="entry name" value="2,5-DIAMINO-6-RIBOSYLAMINO-4(3H)-PYRIMIDINONE 5'-PHOSPHATE REDUCTASE"/>
    <property type="match status" value="1"/>
</dbReference>
<dbReference type="RefSeq" id="WP_377851251.1">
    <property type="nucleotide sequence ID" value="NZ_JBHLZU010000007.1"/>
</dbReference>
<dbReference type="Pfam" id="PF01872">
    <property type="entry name" value="RibD_C"/>
    <property type="match status" value="1"/>
</dbReference>
<reference evidence="2 3" key="1">
    <citation type="submission" date="2024-09" db="EMBL/GenBank/DDBJ databases">
        <authorList>
            <person name="Sun Q."/>
            <person name="Mori K."/>
        </authorList>
    </citation>
    <scope>NUCLEOTIDE SEQUENCE [LARGE SCALE GENOMIC DNA]</scope>
    <source>
        <strain evidence="2 3">TBRC 7907</strain>
    </source>
</reference>
<dbReference type="Proteomes" id="UP001589693">
    <property type="component" value="Unassembled WGS sequence"/>
</dbReference>
<keyword evidence="3" id="KW-1185">Reference proteome</keyword>
<protein>
    <submittedName>
        <fullName evidence="2">Dihydrofolate reductase family protein</fullName>
    </submittedName>
</protein>